<dbReference type="GO" id="GO:0005829">
    <property type="term" value="C:cytosol"/>
    <property type="evidence" value="ECO:0007669"/>
    <property type="project" value="TreeGrafter"/>
</dbReference>
<evidence type="ECO:0000313" key="4">
    <source>
        <dbReference type="Proteomes" id="UP000009168"/>
    </source>
</evidence>
<keyword evidence="4" id="KW-1185">Reference proteome</keyword>
<dbReference type="PROSITE" id="PS50042">
    <property type="entry name" value="CNMP_BINDING_3"/>
    <property type="match status" value="2"/>
</dbReference>
<feature type="domain" description="Cyclic nucleotide-binding" evidence="2">
    <location>
        <begin position="320"/>
        <end position="427"/>
    </location>
</feature>
<dbReference type="OrthoDB" id="2021138at2759"/>
<evidence type="ECO:0000259" key="2">
    <source>
        <dbReference type="PROSITE" id="PS50042"/>
    </source>
</evidence>
<feature type="compositionally biased region" description="Polar residues" evidence="1">
    <location>
        <begin position="711"/>
        <end position="738"/>
    </location>
</feature>
<reference evidence="4" key="1">
    <citation type="journal article" date="2006" name="PLoS Biol.">
        <title>Macronuclear genome sequence of the ciliate Tetrahymena thermophila, a model eukaryote.</title>
        <authorList>
            <person name="Eisen J.A."/>
            <person name="Coyne R.S."/>
            <person name="Wu M."/>
            <person name="Wu D."/>
            <person name="Thiagarajan M."/>
            <person name="Wortman J.R."/>
            <person name="Badger J.H."/>
            <person name="Ren Q."/>
            <person name="Amedeo P."/>
            <person name="Jones K.M."/>
            <person name="Tallon L.J."/>
            <person name="Delcher A.L."/>
            <person name="Salzberg S.L."/>
            <person name="Silva J.C."/>
            <person name="Haas B.J."/>
            <person name="Majoros W.H."/>
            <person name="Farzad M."/>
            <person name="Carlton J.M."/>
            <person name="Smith R.K. Jr."/>
            <person name="Garg J."/>
            <person name="Pearlman R.E."/>
            <person name="Karrer K.M."/>
            <person name="Sun L."/>
            <person name="Manning G."/>
            <person name="Elde N.C."/>
            <person name="Turkewitz A.P."/>
            <person name="Asai D.J."/>
            <person name="Wilkes D.E."/>
            <person name="Wang Y."/>
            <person name="Cai H."/>
            <person name="Collins K."/>
            <person name="Stewart B.A."/>
            <person name="Lee S.R."/>
            <person name="Wilamowska K."/>
            <person name="Weinberg Z."/>
            <person name="Ruzzo W.L."/>
            <person name="Wloga D."/>
            <person name="Gaertig J."/>
            <person name="Frankel J."/>
            <person name="Tsao C.-C."/>
            <person name="Gorovsky M.A."/>
            <person name="Keeling P.J."/>
            <person name="Waller R.F."/>
            <person name="Patron N.J."/>
            <person name="Cherry J.M."/>
            <person name="Stover N.A."/>
            <person name="Krieger C.J."/>
            <person name="del Toro C."/>
            <person name="Ryder H.F."/>
            <person name="Williamson S.C."/>
            <person name="Barbeau R.A."/>
            <person name="Hamilton E.P."/>
            <person name="Orias E."/>
        </authorList>
    </citation>
    <scope>NUCLEOTIDE SEQUENCE [LARGE SCALE GENOMIC DNA]</scope>
    <source>
        <strain evidence="4">SB210</strain>
    </source>
</reference>
<evidence type="ECO:0000313" key="3">
    <source>
        <dbReference type="EMBL" id="EAS03427.2"/>
    </source>
</evidence>
<dbReference type="EMBL" id="GG662485">
    <property type="protein sequence ID" value="EAS03427.2"/>
    <property type="molecule type" value="Genomic_DNA"/>
</dbReference>
<dbReference type="Proteomes" id="UP000009168">
    <property type="component" value="Unassembled WGS sequence"/>
</dbReference>
<feature type="region of interest" description="Disordered" evidence="1">
    <location>
        <begin position="700"/>
        <end position="739"/>
    </location>
</feature>
<dbReference type="Gene3D" id="2.60.120.10">
    <property type="entry name" value="Jelly Rolls"/>
    <property type="match status" value="2"/>
</dbReference>
<dbReference type="InterPro" id="IPR014710">
    <property type="entry name" value="RmlC-like_jellyroll"/>
</dbReference>
<dbReference type="Pfam" id="PF00027">
    <property type="entry name" value="cNMP_binding"/>
    <property type="match status" value="1"/>
</dbReference>
<evidence type="ECO:0000256" key="1">
    <source>
        <dbReference type="SAM" id="MobiDB-lite"/>
    </source>
</evidence>
<sequence>MIIKELNSCQLLENINISNRQRCSIEIFNYEQSYDLKKDLRKLVLDRIRNQNSPKDMDNSYSHQNAKAQLNTICMDSLNSPISNLQSHIQYRNQLKLQEIKQILLSNDKIQLENPTHNEILLHVMKKPIRNKEEINFIQLFLRGLKVLNIKNDLGETDLSQNIYPFISYSFFSKGQTIYSSGEFSFNYYVILKGKVAQYNDENSEKKQQDPHISQTSQRLLQSSRLNDILQAKNQQVELNKNLNNQKINLPNKVLEKYFEIGQGFGDIEIITHQTRSSTMVCIEDTHLLTISKEGFEQVFIKYIQEQITEKIAFFQQFSFFKYIPGSRILNFINSAKKMRYINKQIIYQEGDPVDLIYFILHGEVSISKMCDKKRINVNILGMNNFFGIDEISNQSSPSSVREIKVISSSNDLNVLAFNIQKFMKFLQSYKQLDTFIEECKKKLQNRDLMAEKIFNTQNIIETELSSKKNIEQPFELKDSMLQKLMVHRKHQSQKLGAVEATDQSQQILKSQANKLEQMVNAREQIFNTLDRQQQKDKQYKKNISTDNIFQSQANTPHNNFTLEQKKINYIFNQQKDLIFDQTYFTSQEKINGKNNKYMLELKNVINSQSSEKEKIKKQSSTFDPVQSKSAQHINIDQLDNLQQRTTNNQFSSSTQISQQTKFLQKYLSKKRLQDKFQNFELELQQKNPQHLTSCEDLVNQRGSSKDKNDLIQQTSKKQIDKQQISNLSEASKSSGTLKTRKKQFNFNIRKFFEQPQLIDHNQIQQINNFQALSLSHQQFPNEQPETKKDKEFSSIIFDSNYTQSTMQTPKETSEKAKESLQNLLKNNYIKQQQTERNQNKSQTNLQLIHRRSINKRQSSQVIFSHSSFQQESKNPNQVSNIQNNQKSKSIIMHLPNIEQKNQQTQHNQQPHQSQTFQFLHTQSCFLK</sequence>
<dbReference type="GO" id="GO:0005952">
    <property type="term" value="C:cAMP-dependent protein kinase complex"/>
    <property type="evidence" value="ECO:0007669"/>
    <property type="project" value="InterPro"/>
</dbReference>
<organism evidence="3 4">
    <name type="scientific">Tetrahymena thermophila (strain SB210)</name>
    <dbReference type="NCBI Taxonomy" id="312017"/>
    <lineage>
        <taxon>Eukaryota</taxon>
        <taxon>Sar</taxon>
        <taxon>Alveolata</taxon>
        <taxon>Ciliophora</taxon>
        <taxon>Intramacronucleata</taxon>
        <taxon>Oligohymenophorea</taxon>
        <taxon>Hymenostomatida</taxon>
        <taxon>Tetrahymenina</taxon>
        <taxon>Tetrahymenidae</taxon>
        <taxon>Tetrahymena</taxon>
    </lineage>
</organism>
<dbReference type="SUPFAM" id="SSF51206">
    <property type="entry name" value="cAMP-binding domain-like"/>
    <property type="match status" value="2"/>
</dbReference>
<dbReference type="SMART" id="SM00100">
    <property type="entry name" value="cNMP"/>
    <property type="match status" value="1"/>
</dbReference>
<dbReference type="PANTHER" id="PTHR11635:SF152">
    <property type="entry name" value="CAMP-DEPENDENT PROTEIN KINASE TYPE I REGULATORY SUBUNIT-RELATED"/>
    <property type="match status" value="1"/>
</dbReference>
<accession>Q245D7</accession>
<dbReference type="GO" id="GO:0034236">
    <property type="term" value="F:protein kinase A catalytic subunit binding"/>
    <property type="evidence" value="ECO:0007669"/>
    <property type="project" value="TreeGrafter"/>
</dbReference>
<dbReference type="GeneID" id="7847089"/>
<dbReference type="InterPro" id="IPR000595">
    <property type="entry name" value="cNMP-bd_dom"/>
</dbReference>
<dbReference type="GO" id="GO:0030552">
    <property type="term" value="F:cAMP binding"/>
    <property type="evidence" value="ECO:0007669"/>
    <property type="project" value="TreeGrafter"/>
</dbReference>
<gene>
    <name evidence="3" type="ORF">TTHERM_00732740</name>
</gene>
<dbReference type="GO" id="GO:0004862">
    <property type="term" value="F:cAMP-dependent protein kinase inhibitor activity"/>
    <property type="evidence" value="ECO:0007669"/>
    <property type="project" value="TreeGrafter"/>
</dbReference>
<dbReference type="InterPro" id="IPR018490">
    <property type="entry name" value="cNMP-bd_dom_sf"/>
</dbReference>
<dbReference type="RefSeq" id="XP_001023672.2">
    <property type="nucleotide sequence ID" value="XM_001023672.2"/>
</dbReference>
<dbReference type="AlphaFoldDB" id="Q245D7"/>
<dbReference type="InterPro" id="IPR050503">
    <property type="entry name" value="cAMP-dep_PK_reg_su-like"/>
</dbReference>
<dbReference type="CDD" id="cd00038">
    <property type="entry name" value="CAP_ED"/>
    <property type="match status" value="1"/>
</dbReference>
<feature type="region of interest" description="Disordered" evidence="1">
    <location>
        <begin position="610"/>
        <end position="630"/>
    </location>
</feature>
<dbReference type="KEGG" id="tet:TTHERM_00732740"/>
<proteinExistence type="predicted"/>
<dbReference type="PANTHER" id="PTHR11635">
    <property type="entry name" value="CAMP-DEPENDENT PROTEIN KINASE REGULATORY CHAIN"/>
    <property type="match status" value="1"/>
</dbReference>
<dbReference type="HOGENOM" id="CLU_341170_0_0_1"/>
<feature type="domain" description="Cyclic nucleotide-binding" evidence="2">
    <location>
        <begin position="150"/>
        <end position="300"/>
    </location>
</feature>
<dbReference type="InParanoid" id="Q245D7"/>
<protein>
    <submittedName>
        <fullName evidence="3">Cyclic nucleotide-binding domain protein</fullName>
    </submittedName>
</protein>
<name>Q245D7_TETTS</name>